<comment type="caution">
    <text evidence="2">The sequence shown here is derived from an EMBL/GenBank/DDBJ whole genome shotgun (WGS) entry which is preliminary data.</text>
</comment>
<keyword evidence="1" id="KW-1133">Transmembrane helix</keyword>
<dbReference type="RefSeq" id="WP_284361129.1">
    <property type="nucleotide sequence ID" value="NZ_BPFZ01000015.1"/>
</dbReference>
<evidence type="ECO:0000313" key="2">
    <source>
        <dbReference type="EMBL" id="GIU67877.1"/>
    </source>
</evidence>
<feature type="transmembrane region" description="Helical" evidence="1">
    <location>
        <begin position="6"/>
        <end position="27"/>
    </location>
</feature>
<accession>A0ABQ4PXW7</accession>
<dbReference type="InterPro" id="IPR029058">
    <property type="entry name" value="AB_hydrolase_fold"/>
</dbReference>
<dbReference type="Proteomes" id="UP001161064">
    <property type="component" value="Unassembled WGS sequence"/>
</dbReference>
<organism evidence="2 3">
    <name type="scientific">Candidatus Phycosocius spiralis</name>
    <dbReference type="NCBI Taxonomy" id="2815099"/>
    <lineage>
        <taxon>Bacteria</taxon>
        <taxon>Pseudomonadati</taxon>
        <taxon>Pseudomonadota</taxon>
        <taxon>Alphaproteobacteria</taxon>
        <taxon>Caulobacterales</taxon>
        <taxon>Caulobacterales incertae sedis</taxon>
        <taxon>Candidatus Phycosocius</taxon>
    </lineage>
</organism>
<dbReference type="SUPFAM" id="SSF53474">
    <property type="entry name" value="alpha/beta-Hydrolases"/>
    <property type="match status" value="1"/>
</dbReference>
<dbReference type="EMBL" id="BPFZ01000015">
    <property type="protein sequence ID" value="GIU67877.1"/>
    <property type="molecule type" value="Genomic_DNA"/>
</dbReference>
<reference evidence="2" key="2">
    <citation type="journal article" date="2023" name="ISME Commun">
        <title>Characterization of a bloom-associated alphaproteobacterial lineage, 'Candidatus Phycosocius': insights into freshwater algal-bacterial interactions.</title>
        <authorList>
            <person name="Tanabe Y."/>
            <person name="Yamaguchi H."/>
            <person name="Yoshida M."/>
            <person name="Kai A."/>
            <person name="Okazaki Y."/>
        </authorList>
    </citation>
    <scope>NUCLEOTIDE SEQUENCE</scope>
    <source>
        <strain evidence="2">BOTRYCO-1</strain>
    </source>
</reference>
<proteinExistence type="predicted"/>
<reference evidence="2" key="1">
    <citation type="submission" date="2021-05" db="EMBL/GenBank/DDBJ databases">
        <authorList>
            <person name="Tanabe Y."/>
        </authorList>
    </citation>
    <scope>NUCLEOTIDE SEQUENCE</scope>
    <source>
        <strain evidence="2">BOTRYCO-1</strain>
    </source>
</reference>
<gene>
    <name evidence="2" type="ORF">PsB1_2031</name>
</gene>
<keyword evidence="3" id="KW-1185">Reference proteome</keyword>
<dbReference type="Pfam" id="PF11288">
    <property type="entry name" value="DUF3089"/>
    <property type="match status" value="1"/>
</dbReference>
<dbReference type="InterPro" id="IPR021440">
    <property type="entry name" value="DUF3089"/>
</dbReference>
<evidence type="ECO:0000313" key="3">
    <source>
        <dbReference type="Proteomes" id="UP001161064"/>
    </source>
</evidence>
<evidence type="ECO:0000256" key="1">
    <source>
        <dbReference type="SAM" id="Phobius"/>
    </source>
</evidence>
<protein>
    <recommendedName>
        <fullName evidence="4">DUF3089 domain-containing protein</fullName>
    </recommendedName>
</protein>
<sequence length="390" mass="42982">MKHHWWRIFVSGILGLLTLVSLTAYFMRDNLFRELIEPAVPFQVDEPPPPPDYSDAAAWASRPQETRTMPRQTALRPANFGKADVFLIHPTTAWSGNTGWNMDISDTSSRTRLETIGLPNHGEPFASAGPLWVPRYRQAVLFALLSQRDDSHEALDLAYQDVARAFDTFRQARNPARPFVLVGIGQGGLHLLRLLLEKGDLGPKLAATYFIDQAVPTSLYQGSAAQTSFPKPCQNAQQTRCMLAFIELDGGDDWGEKIIKQRSTIWTPETGYRALNGQAIACVNPLTGSINRPNAPAISNRGSAAASGLERGTEPALLPAETGAICRRNLLWVEVNRPAALTKPRFELGTFYKITGYNLFYAALAGDVKTRVDAMDSLNTRPAPIKPDVP</sequence>
<keyword evidence="1" id="KW-0812">Transmembrane</keyword>
<name>A0ABQ4PXW7_9PROT</name>
<keyword evidence="1" id="KW-0472">Membrane</keyword>
<evidence type="ECO:0008006" key="4">
    <source>
        <dbReference type="Google" id="ProtNLM"/>
    </source>
</evidence>